<keyword evidence="4" id="KW-1185">Reference proteome</keyword>
<evidence type="ECO:0000313" key="4">
    <source>
        <dbReference type="Proteomes" id="UP001432027"/>
    </source>
</evidence>
<feature type="non-terminal residue" evidence="3">
    <location>
        <position position="1"/>
    </location>
</feature>
<name>A0AAV5SJV0_9BILA</name>
<evidence type="ECO:0000313" key="3">
    <source>
        <dbReference type="EMBL" id="GMS82780.1"/>
    </source>
</evidence>
<feature type="non-terminal residue" evidence="3">
    <location>
        <position position="254"/>
    </location>
</feature>
<sequence>SRSDSLSFLGTAVSLHCGVVGCKFAQHSIHFHCSYERCSFAARSTAAISAHLTSFHSLGPIPNHLTYTHADSSCLEKSCFLSGESHFHCSKCHGQFFAGNSQGTHRCDPEKQRAMMMRRNAVSFPPPQHVHKACNRPYCKLKKNIVHFHCLVCSQGFTSHDRLASHLRKHQRADLRQSASAAGTVVRLVRQSTVVPRVCSSPPPNPIPQPPATVIRRTTTTTTTVFRPALGIHPEMLRMLQRGPGIAAEPGIRG</sequence>
<dbReference type="Proteomes" id="UP001432027">
    <property type="component" value="Unassembled WGS sequence"/>
</dbReference>
<gene>
    <name evidence="3" type="ORF">PENTCL1PPCAC_4955</name>
</gene>
<dbReference type="AlphaFoldDB" id="A0AAV5SJV0"/>
<dbReference type="GO" id="GO:0008270">
    <property type="term" value="F:zinc ion binding"/>
    <property type="evidence" value="ECO:0007669"/>
    <property type="project" value="UniProtKB-KW"/>
</dbReference>
<reference evidence="3" key="1">
    <citation type="submission" date="2023-10" db="EMBL/GenBank/DDBJ databases">
        <title>Genome assembly of Pristionchus species.</title>
        <authorList>
            <person name="Yoshida K."/>
            <person name="Sommer R.J."/>
        </authorList>
    </citation>
    <scope>NUCLEOTIDE SEQUENCE</scope>
    <source>
        <strain evidence="3">RS0144</strain>
    </source>
</reference>
<organism evidence="3 4">
    <name type="scientific">Pristionchus entomophagus</name>
    <dbReference type="NCBI Taxonomy" id="358040"/>
    <lineage>
        <taxon>Eukaryota</taxon>
        <taxon>Metazoa</taxon>
        <taxon>Ecdysozoa</taxon>
        <taxon>Nematoda</taxon>
        <taxon>Chromadorea</taxon>
        <taxon>Rhabditida</taxon>
        <taxon>Rhabditina</taxon>
        <taxon>Diplogasteromorpha</taxon>
        <taxon>Diplogasteroidea</taxon>
        <taxon>Neodiplogasteridae</taxon>
        <taxon>Pristionchus</taxon>
    </lineage>
</organism>
<evidence type="ECO:0000256" key="1">
    <source>
        <dbReference type="PROSITE-ProRule" id="PRU00042"/>
    </source>
</evidence>
<dbReference type="EMBL" id="BTSX01000002">
    <property type="protein sequence ID" value="GMS82780.1"/>
    <property type="molecule type" value="Genomic_DNA"/>
</dbReference>
<feature type="domain" description="C2H2-type" evidence="2">
    <location>
        <begin position="148"/>
        <end position="175"/>
    </location>
</feature>
<comment type="caution">
    <text evidence="3">The sequence shown here is derived from an EMBL/GenBank/DDBJ whole genome shotgun (WGS) entry which is preliminary data.</text>
</comment>
<keyword evidence="1" id="KW-0863">Zinc-finger</keyword>
<accession>A0AAV5SJV0</accession>
<dbReference type="SMART" id="SM00355">
    <property type="entry name" value="ZnF_C2H2"/>
    <property type="match status" value="2"/>
</dbReference>
<evidence type="ECO:0000259" key="2">
    <source>
        <dbReference type="PROSITE" id="PS50157"/>
    </source>
</evidence>
<dbReference type="PROSITE" id="PS00028">
    <property type="entry name" value="ZINC_FINGER_C2H2_1"/>
    <property type="match status" value="1"/>
</dbReference>
<proteinExistence type="predicted"/>
<protein>
    <recommendedName>
        <fullName evidence="2">C2H2-type domain-containing protein</fullName>
    </recommendedName>
</protein>
<keyword evidence="1" id="KW-0862">Zinc</keyword>
<dbReference type="PROSITE" id="PS50157">
    <property type="entry name" value="ZINC_FINGER_C2H2_2"/>
    <property type="match status" value="1"/>
</dbReference>
<keyword evidence="1" id="KW-0479">Metal-binding</keyword>
<dbReference type="InterPro" id="IPR013087">
    <property type="entry name" value="Znf_C2H2_type"/>
</dbReference>